<feature type="region of interest" description="Disordered" evidence="3">
    <location>
        <begin position="655"/>
        <end position="685"/>
    </location>
</feature>
<dbReference type="GO" id="GO:0003743">
    <property type="term" value="F:translation initiation factor activity"/>
    <property type="evidence" value="ECO:0007669"/>
    <property type="project" value="InterPro"/>
</dbReference>
<dbReference type="Gene3D" id="3.40.50.720">
    <property type="entry name" value="NAD(P)-binding Rossmann-like Domain"/>
    <property type="match status" value="1"/>
</dbReference>
<dbReference type="Gene3D" id="3.30.760.10">
    <property type="entry name" value="RNA Cap, Translation Initiation Factor Eif4e"/>
    <property type="match status" value="1"/>
</dbReference>
<evidence type="ECO:0000256" key="2">
    <source>
        <dbReference type="PROSITE-ProRule" id="PRU00042"/>
    </source>
</evidence>
<dbReference type="InterPro" id="IPR001040">
    <property type="entry name" value="TIF_eIF_4E"/>
</dbReference>
<dbReference type="PROSITE" id="PS00813">
    <property type="entry name" value="IF4E"/>
    <property type="match status" value="1"/>
</dbReference>
<evidence type="ECO:0000259" key="4">
    <source>
        <dbReference type="PROSITE" id="PS50157"/>
    </source>
</evidence>
<dbReference type="EMBL" id="OA882232">
    <property type="protein sequence ID" value="CAD7273999.1"/>
    <property type="molecule type" value="Genomic_DNA"/>
</dbReference>
<feature type="compositionally biased region" description="Basic and acidic residues" evidence="3">
    <location>
        <begin position="661"/>
        <end position="674"/>
    </location>
</feature>
<dbReference type="PROSITE" id="PS00028">
    <property type="entry name" value="ZINC_FINGER_C2H2_1"/>
    <property type="match status" value="5"/>
</dbReference>
<organism evidence="5">
    <name type="scientific">Notodromas monacha</name>
    <dbReference type="NCBI Taxonomy" id="399045"/>
    <lineage>
        <taxon>Eukaryota</taxon>
        <taxon>Metazoa</taxon>
        <taxon>Ecdysozoa</taxon>
        <taxon>Arthropoda</taxon>
        <taxon>Crustacea</taxon>
        <taxon>Oligostraca</taxon>
        <taxon>Ostracoda</taxon>
        <taxon>Podocopa</taxon>
        <taxon>Podocopida</taxon>
        <taxon>Cypridocopina</taxon>
        <taxon>Cypridoidea</taxon>
        <taxon>Cyprididae</taxon>
        <taxon>Notodromas</taxon>
    </lineage>
</organism>
<sequence>MSKLVVVGGGRGFIGRTLQAALQRRGHETVLVSRHAGAGRLTWQDIEKSGLPSDTKAVINLAGRNILEPGSRWTELFEAEVWNSRINTTKLLRDAIVGAEKRPDVFVSTSAVGFYQPNNAREYTEESEGGKGDYLAELCAAWEDAAQIPEDVAVRHAIIRIGKYNICVVLGRDGGVIQNMYWPFFFGVGGHVGSGGQPFPWIHVADVARLFVYAVENPQVKGVLNGVAPNLISNSQFATALGQAMKRPAILPVPSFAVNLMFGPERAKIMLEGQKVLPKRTLEAGFSFKYPNVEDACKQCINIMLAVAAEISQEAQKDKILDCEDLPPIEIPPNHHRLQHTYCLWFSRKKQGKNTSTQNFDQNLKRVYRFATVEQFWEGYSYLKRPSELTTNSDFHMFKDGIKPLWEDDANRNGGKWIVRLRKGLSSRFWEILCMAMLGEQFMVGEEICGVVVSVRYGEDIIALWNRTASDQATTARIQNTIKRILNLPPQTVLEYKTHNDSLRDSSGFRHAETFRQGGVAAMSSCVVCGRTCDEKLKKRIIEVLHFEQCSIKQFLELNHVNHRIDVPEFNFICHSCDDLVSVCDLYKQKFHTHLCQLRQRSIYETPVENVGMLNAPASWRDEFSKDDPLRIHDEALVRGLQNCEVIVKTEVLEETDNASEEDRISSHARDRPLGEVAENSTMPPLLLVLKQKTASETTSSNRTRSSHVNASLDSLTATDGVDVEGCGSITDARQYKIIAPQDSGASPDKENSRRKRKSSSSANETFASTEDDLLSSGRRSALYPRKRTPRSVASEETEAEVGVSSRSASKKRKVESLGKKTLPALLKFEQALKVESQNAQGFEDSMNVASGDKVTGSRKRKASKTLKKSVPESDALESIPVEDSKDLIQVDVGHDFVEDFGADVDESPSETSDPSEAEEEEEEPAPIKKKRGRKPGTPNKKPLKSEQLDSSEPKVPKSKYIARPWINCTVCDYKTRSPKIYAVHIRVKHRLGPFLKCDQCDQEFQHNEQLQVHVSKIHLKQPRFSCEECGKAYFGYRAFLNHKTLKHPKSNETQICEICGDTILASGVARERHIRKHNPSKRPARTCHICGNVYYYVLGLQNHLFKAHGIGEGIPKHSRVRKRCELCGRSWSTCDFYRQHMYTVHNIEVPGLKRFQCAFCPKVFHVKMLLESHTHSHTGVKKYDCARCGYATKYYCNWAKHLRKVHGDDPKQYYKDRPHAQNPASQNPPPQPALPAPPPPPPPPAD</sequence>
<feature type="region of interest" description="Disordered" evidence="3">
    <location>
        <begin position="839"/>
        <end position="874"/>
    </location>
</feature>
<dbReference type="GO" id="GO:0008270">
    <property type="term" value="F:zinc ion binding"/>
    <property type="evidence" value="ECO:0007669"/>
    <property type="project" value="UniProtKB-KW"/>
</dbReference>
<dbReference type="FunFam" id="3.30.760.10:FF:000014">
    <property type="entry name" value="Eukaryotic translation initiation factor 4E-4"/>
    <property type="match status" value="1"/>
</dbReference>
<dbReference type="EMBL" id="CAJPEX010000195">
    <property type="protein sequence ID" value="CAG0914151.1"/>
    <property type="molecule type" value="Genomic_DNA"/>
</dbReference>
<feature type="region of interest" description="Disordered" evidence="3">
    <location>
        <begin position="693"/>
        <end position="712"/>
    </location>
</feature>
<dbReference type="Pfam" id="PF01652">
    <property type="entry name" value="IF4E"/>
    <property type="match status" value="1"/>
</dbReference>
<dbReference type="SUPFAM" id="SSF55418">
    <property type="entry name" value="eIF4e-like"/>
    <property type="match status" value="1"/>
</dbReference>
<feature type="region of interest" description="Disordered" evidence="3">
    <location>
        <begin position="901"/>
        <end position="956"/>
    </location>
</feature>
<dbReference type="PANTHER" id="PTHR11092">
    <property type="entry name" value="SUGAR NUCLEOTIDE EPIMERASE RELATED"/>
    <property type="match status" value="1"/>
</dbReference>
<evidence type="ECO:0000256" key="1">
    <source>
        <dbReference type="ARBA" id="ARBA00032656"/>
    </source>
</evidence>
<feature type="compositionally biased region" description="Acidic residues" evidence="3">
    <location>
        <begin position="901"/>
        <end position="925"/>
    </location>
</feature>
<proteinExistence type="predicted"/>
<feature type="domain" description="C2H2-type" evidence="4">
    <location>
        <begin position="1184"/>
        <end position="1212"/>
    </location>
</feature>
<feature type="region of interest" description="Disordered" evidence="3">
    <location>
        <begin position="735"/>
        <end position="817"/>
    </location>
</feature>
<feature type="domain" description="C2H2-type" evidence="4">
    <location>
        <begin position="1025"/>
        <end position="1053"/>
    </location>
</feature>
<dbReference type="NCBIfam" id="TIGR01777">
    <property type="entry name" value="yfcH"/>
    <property type="match status" value="1"/>
</dbReference>
<dbReference type="Proteomes" id="UP000678499">
    <property type="component" value="Unassembled WGS sequence"/>
</dbReference>
<dbReference type="SUPFAM" id="SSF57667">
    <property type="entry name" value="beta-beta-alpha zinc fingers"/>
    <property type="match status" value="2"/>
</dbReference>
<dbReference type="InterPro" id="IPR036291">
    <property type="entry name" value="NAD(P)-bd_dom_sf"/>
</dbReference>
<feature type="compositionally biased region" description="Basic and acidic residues" evidence="3">
    <location>
        <begin position="1209"/>
        <end position="1220"/>
    </location>
</feature>
<dbReference type="GO" id="GO:0005737">
    <property type="term" value="C:cytoplasm"/>
    <property type="evidence" value="ECO:0007669"/>
    <property type="project" value="InterPro"/>
</dbReference>
<dbReference type="InterPro" id="IPR023398">
    <property type="entry name" value="TIF_eIF4e-like"/>
</dbReference>
<feature type="region of interest" description="Disordered" evidence="3">
    <location>
        <begin position="1209"/>
        <end position="1247"/>
    </location>
</feature>
<keyword evidence="2" id="KW-0862">Zinc</keyword>
<keyword evidence="2" id="KW-0479">Metal-binding</keyword>
<dbReference type="InterPro" id="IPR010099">
    <property type="entry name" value="SDR39U1"/>
</dbReference>
<reference evidence="5" key="1">
    <citation type="submission" date="2020-11" db="EMBL/GenBank/DDBJ databases">
        <authorList>
            <person name="Tran Van P."/>
        </authorList>
    </citation>
    <scope>NUCLEOTIDE SEQUENCE</scope>
</reference>
<dbReference type="AlphaFoldDB" id="A0A7R9G9D6"/>
<dbReference type="SMART" id="SM00355">
    <property type="entry name" value="ZnF_C2H2"/>
    <property type="match status" value="8"/>
</dbReference>
<evidence type="ECO:0000313" key="5">
    <source>
        <dbReference type="EMBL" id="CAD7273999.1"/>
    </source>
</evidence>
<dbReference type="PANTHER" id="PTHR11092:SF0">
    <property type="entry name" value="EPIMERASE FAMILY PROTEIN SDR39U1"/>
    <property type="match status" value="1"/>
</dbReference>
<feature type="compositionally biased region" description="Basic residues" evidence="3">
    <location>
        <begin position="857"/>
        <end position="868"/>
    </location>
</feature>
<dbReference type="InterPro" id="IPR019770">
    <property type="entry name" value="TIF_eIF_4E_CS"/>
</dbReference>
<dbReference type="GO" id="GO:0000340">
    <property type="term" value="F:RNA 7-methylguanosine cap binding"/>
    <property type="evidence" value="ECO:0007669"/>
    <property type="project" value="UniProtKB-ARBA"/>
</dbReference>
<dbReference type="Pfam" id="PF08338">
    <property type="entry name" value="DUF1731"/>
    <property type="match status" value="1"/>
</dbReference>
<dbReference type="Pfam" id="PF01370">
    <property type="entry name" value="Epimerase"/>
    <property type="match status" value="1"/>
</dbReference>
<name>A0A7R9G9D6_9CRUS</name>
<feature type="compositionally biased region" description="Pro residues" evidence="3">
    <location>
        <begin position="1227"/>
        <end position="1247"/>
    </location>
</feature>
<gene>
    <name evidence="5" type="ORF">NMOB1V02_LOCUS1859</name>
</gene>
<evidence type="ECO:0000313" key="6">
    <source>
        <dbReference type="Proteomes" id="UP000678499"/>
    </source>
</evidence>
<dbReference type="OrthoDB" id="590761at2759"/>
<dbReference type="InterPro" id="IPR013549">
    <property type="entry name" value="DUF1731"/>
</dbReference>
<dbReference type="InterPro" id="IPR001509">
    <property type="entry name" value="Epimerase_deHydtase"/>
</dbReference>
<keyword evidence="6" id="KW-1185">Reference proteome</keyword>
<feature type="domain" description="C2H2-type" evidence="4">
    <location>
        <begin position="1123"/>
        <end position="1151"/>
    </location>
</feature>
<protein>
    <recommendedName>
        <fullName evidence="1">eIF-4F 25 kDa subunit</fullName>
    </recommendedName>
</protein>
<feature type="compositionally biased region" description="Low complexity" evidence="3">
    <location>
        <begin position="695"/>
        <end position="704"/>
    </location>
</feature>
<dbReference type="SUPFAM" id="SSF51735">
    <property type="entry name" value="NAD(P)-binding Rossmann-fold domains"/>
    <property type="match status" value="1"/>
</dbReference>
<feature type="domain" description="C2H2-type" evidence="4">
    <location>
        <begin position="1156"/>
        <end position="1183"/>
    </location>
</feature>
<evidence type="ECO:0000256" key="3">
    <source>
        <dbReference type="SAM" id="MobiDB-lite"/>
    </source>
</evidence>
<dbReference type="PROSITE" id="PS50157">
    <property type="entry name" value="ZINC_FINGER_C2H2_2"/>
    <property type="match status" value="5"/>
</dbReference>
<keyword evidence="2" id="KW-0863">Zinc-finger</keyword>
<feature type="compositionally biased region" description="Basic and acidic residues" evidence="3">
    <location>
        <begin position="944"/>
        <end position="956"/>
    </location>
</feature>
<dbReference type="Gene3D" id="3.30.160.60">
    <property type="entry name" value="Classic Zinc Finger"/>
    <property type="match status" value="2"/>
</dbReference>
<dbReference type="InterPro" id="IPR036236">
    <property type="entry name" value="Znf_C2H2_sf"/>
</dbReference>
<accession>A0A7R9G9D6</accession>
<feature type="domain" description="C2H2-type" evidence="4">
    <location>
        <begin position="996"/>
        <end position="1024"/>
    </location>
</feature>
<dbReference type="InterPro" id="IPR013087">
    <property type="entry name" value="Znf_C2H2_type"/>
</dbReference>